<dbReference type="STRING" id="158190.SpiGrapes_0329"/>
<accession>G8QVF4</accession>
<dbReference type="KEGG" id="sgp:SpiGrapes_0329"/>
<dbReference type="HOGENOM" id="CLU_059988_1_0_12"/>
<dbReference type="Pfam" id="PF01168">
    <property type="entry name" value="Ala_racemase_N"/>
    <property type="match status" value="1"/>
</dbReference>
<dbReference type="InterPro" id="IPR001608">
    <property type="entry name" value="Ala_racemase_N"/>
</dbReference>
<evidence type="ECO:0000256" key="4">
    <source>
        <dbReference type="RuleBase" id="RU004514"/>
    </source>
</evidence>
<dbReference type="Gene3D" id="3.20.20.10">
    <property type="entry name" value="Alanine racemase"/>
    <property type="match status" value="1"/>
</dbReference>
<evidence type="ECO:0000259" key="5">
    <source>
        <dbReference type="Pfam" id="PF01168"/>
    </source>
</evidence>
<dbReference type="PANTHER" id="PTHR10146:SF14">
    <property type="entry name" value="PYRIDOXAL PHOSPHATE HOMEOSTASIS PROTEIN"/>
    <property type="match status" value="1"/>
</dbReference>
<dbReference type="GO" id="GO:0030170">
    <property type="term" value="F:pyridoxal phosphate binding"/>
    <property type="evidence" value="ECO:0007669"/>
    <property type="project" value="UniProtKB-UniRule"/>
</dbReference>
<evidence type="ECO:0000313" key="7">
    <source>
        <dbReference type="Proteomes" id="UP000005632"/>
    </source>
</evidence>
<evidence type="ECO:0000256" key="2">
    <source>
        <dbReference type="HAMAP-Rule" id="MF_02087"/>
    </source>
</evidence>
<evidence type="ECO:0000256" key="3">
    <source>
        <dbReference type="PIRSR" id="PIRSR004848-1"/>
    </source>
</evidence>
<name>G8QVF4_SPHPG</name>
<protein>
    <recommendedName>
        <fullName evidence="2">Pyridoxal phosphate homeostasis protein</fullName>
        <shortName evidence="2">PLP homeostasis protein</shortName>
    </recommendedName>
</protein>
<gene>
    <name evidence="6" type="ordered locus">SpiGrapes_0329</name>
</gene>
<evidence type="ECO:0000256" key="1">
    <source>
        <dbReference type="ARBA" id="ARBA00022898"/>
    </source>
</evidence>
<keyword evidence="7" id="KW-1185">Reference proteome</keyword>
<reference evidence="6 7" key="1">
    <citation type="submission" date="2011-11" db="EMBL/GenBank/DDBJ databases">
        <title>Complete sequence of Spirochaeta sp. grapes.</title>
        <authorList>
            <consortium name="US DOE Joint Genome Institute"/>
            <person name="Lucas S."/>
            <person name="Han J."/>
            <person name="Lapidus A."/>
            <person name="Cheng J.-F."/>
            <person name="Goodwin L."/>
            <person name="Pitluck S."/>
            <person name="Peters L."/>
            <person name="Ovchinnikova G."/>
            <person name="Munk A.C."/>
            <person name="Detter J.C."/>
            <person name="Han C."/>
            <person name="Tapia R."/>
            <person name="Land M."/>
            <person name="Hauser L."/>
            <person name="Kyrpides N."/>
            <person name="Ivanova N."/>
            <person name="Pagani I."/>
            <person name="Ritalahtilisa K."/>
            <person name="Loeffler F."/>
            <person name="Woyke T."/>
        </authorList>
    </citation>
    <scope>NUCLEOTIDE SEQUENCE [LARGE SCALE GENOMIC DNA]</scope>
    <source>
        <strain evidence="7">ATCC BAA-1885 / DSM 22778 / Grapes</strain>
    </source>
</reference>
<keyword evidence="1 2" id="KW-0663">Pyridoxal phosphate</keyword>
<dbReference type="HAMAP" id="MF_02087">
    <property type="entry name" value="PLP_homeostasis"/>
    <property type="match status" value="1"/>
</dbReference>
<dbReference type="CDD" id="cd00635">
    <property type="entry name" value="PLPDE_III_YBL036c_like"/>
    <property type="match status" value="1"/>
</dbReference>
<dbReference type="FunFam" id="3.20.20.10:FF:000018">
    <property type="entry name" value="Pyridoxal phosphate homeostasis protein"/>
    <property type="match status" value="1"/>
</dbReference>
<dbReference type="Proteomes" id="UP000005632">
    <property type="component" value="Chromosome"/>
</dbReference>
<evidence type="ECO:0000313" key="6">
    <source>
        <dbReference type="EMBL" id="AEV28187.1"/>
    </source>
</evidence>
<dbReference type="eggNOG" id="COG0325">
    <property type="taxonomic scope" value="Bacteria"/>
</dbReference>
<dbReference type="InterPro" id="IPR029066">
    <property type="entry name" value="PLP-binding_barrel"/>
</dbReference>
<dbReference type="SUPFAM" id="SSF51419">
    <property type="entry name" value="PLP-binding barrel"/>
    <property type="match status" value="1"/>
</dbReference>
<comment type="cofactor">
    <cofactor evidence="3">
        <name>pyridoxal 5'-phosphate</name>
        <dbReference type="ChEBI" id="CHEBI:597326"/>
    </cofactor>
</comment>
<comment type="similarity">
    <text evidence="2 4">Belongs to the pyridoxal phosphate-binding protein YggS/PROSC family.</text>
</comment>
<dbReference type="EMBL" id="CP003155">
    <property type="protein sequence ID" value="AEV28187.1"/>
    <property type="molecule type" value="Genomic_DNA"/>
</dbReference>
<dbReference type="PANTHER" id="PTHR10146">
    <property type="entry name" value="PROLINE SYNTHETASE CO-TRANSCRIBED BACTERIAL HOMOLOG PROTEIN"/>
    <property type="match status" value="1"/>
</dbReference>
<dbReference type="InterPro" id="IPR011078">
    <property type="entry name" value="PyrdxlP_homeostasis"/>
</dbReference>
<organism evidence="6 7">
    <name type="scientific">Sphaerochaeta pleomorpha (strain ATCC BAA-1885 / DSM 22778 / Grapes)</name>
    <dbReference type="NCBI Taxonomy" id="158190"/>
    <lineage>
        <taxon>Bacteria</taxon>
        <taxon>Pseudomonadati</taxon>
        <taxon>Spirochaetota</taxon>
        <taxon>Spirochaetia</taxon>
        <taxon>Spirochaetales</taxon>
        <taxon>Sphaerochaetaceae</taxon>
        <taxon>Sphaerochaeta</taxon>
    </lineage>
</organism>
<feature type="modified residue" description="N6-(pyridoxal phosphate)lysine" evidence="2 3">
    <location>
        <position position="34"/>
    </location>
</feature>
<dbReference type="AlphaFoldDB" id="G8QVF4"/>
<dbReference type="OrthoDB" id="9804072at2"/>
<comment type="function">
    <text evidence="2">Pyridoxal 5'-phosphate (PLP)-binding protein, which is involved in PLP homeostasis.</text>
</comment>
<dbReference type="RefSeq" id="WP_014269036.1">
    <property type="nucleotide sequence ID" value="NC_016633.1"/>
</dbReference>
<feature type="domain" description="Alanine racemase N-terminal" evidence="5">
    <location>
        <begin position="26"/>
        <end position="227"/>
    </location>
</feature>
<dbReference type="NCBIfam" id="TIGR00044">
    <property type="entry name" value="YggS family pyridoxal phosphate-dependent enzyme"/>
    <property type="match status" value="1"/>
</dbReference>
<sequence>MIRENLMMILEEIETAAKKSGRSLCDISLMAVSKLHPYEEILEAYHCGQRLFGENKVQEVQAKFPSLRPEGMDLHLIGHLQTNKVKKIVGLVDGIDSVDSLKLATKISEEALVLGKAMPILLEFNTSGEENKSGFTSTEELFRVLDVIEGLKGVSLQGLMTIGPLGKNDDTIRKAFRQLKEIQILCRYRYPSLCFETLSMGMSSDFALAIEEGSTVVRVGTRLFGQRDYTK</sequence>
<proteinExistence type="inferred from homology"/>
<dbReference type="PIRSF" id="PIRSF004848">
    <property type="entry name" value="YBL036c_PLPDEIII"/>
    <property type="match status" value="1"/>
</dbReference>